<reference evidence="2" key="1">
    <citation type="submission" date="2023-03" db="EMBL/GenBank/DDBJ databases">
        <title>Chromosome-scale reference genome and RAD-based genetic map of yellow starthistle (Centaurea solstitialis) reveal putative structural variation and QTLs associated with invader traits.</title>
        <authorList>
            <person name="Reatini B."/>
            <person name="Cang F.A."/>
            <person name="Jiang Q."/>
            <person name="Mckibben M.T.W."/>
            <person name="Barker M.S."/>
            <person name="Rieseberg L.H."/>
            <person name="Dlugosch K.M."/>
        </authorList>
    </citation>
    <scope>NUCLEOTIDE SEQUENCE</scope>
    <source>
        <strain evidence="2">CAN-66</strain>
        <tissue evidence="2">Leaf</tissue>
    </source>
</reference>
<dbReference type="EMBL" id="JARYMX010000005">
    <property type="protein sequence ID" value="KAJ9546562.1"/>
    <property type="molecule type" value="Genomic_DNA"/>
</dbReference>
<organism evidence="2 3">
    <name type="scientific">Centaurea solstitialis</name>
    <name type="common">yellow star-thistle</name>
    <dbReference type="NCBI Taxonomy" id="347529"/>
    <lineage>
        <taxon>Eukaryota</taxon>
        <taxon>Viridiplantae</taxon>
        <taxon>Streptophyta</taxon>
        <taxon>Embryophyta</taxon>
        <taxon>Tracheophyta</taxon>
        <taxon>Spermatophyta</taxon>
        <taxon>Magnoliopsida</taxon>
        <taxon>eudicotyledons</taxon>
        <taxon>Gunneridae</taxon>
        <taxon>Pentapetalae</taxon>
        <taxon>asterids</taxon>
        <taxon>campanulids</taxon>
        <taxon>Asterales</taxon>
        <taxon>Asteraceae</taxon>
        <taxon>Carduoideae</taxon>
        <taxon>Cardueae</taxon>
        <taxon>Centaureinae</taxon>
        <taxon>Centaurea</taxon>
    </lineage>
</organism>
<evidence type="ECO:0000313" key="2">
    <source>
        <dbReference type="EMBL" id="KAJ9546562.1"/>
    </source>
</evidence>
<name>A0AA38W2J1_9ASTR</name>
<sequence>MFISRNQSFLIKFALPPPLPPTIFSPLPFILFCAPIDHDTAPNNPKQPNKQPIPQLPQILSLTLTAEDSLVALNLDNTAPAHPAPIAQPTPSQPPAPPLPTRTMHTRSMNGISKQIRPNLNFHTSTIVPVPKNPQVALSTPNGTML</sequence>
<dbReference type="AlphaFoldDB" id="A0AA38W2J1"/>
<comment type="caution">
    <text evidence="2">The sequence shown here is derived from an EMBL/GenBank/DDBJ whole genome shotgun (WGS) entry which is preliminary data.</text>
</comment>
<evidence type="ECO:0000313" key="3">
    <source>
        <dbReference type="Proteomes" id="UP001172457"/>
    </source>
</evidence>
<accession>A0AA38W2J1</accession>
<gene>
    <name evidence="2" type="ORF">OSB04_019105</name>
</gene>
<protein>
    <submittedName>
        <fullName evidence="2">Uncharacterized protein</fullName>
    </submittedName>
</protein>
<keyword evidence="3" id="KW-1185">Reference proteome</keyword>
<evidence type="ECO:0000256" key="1">
    <source>
        <dbReference type="SAM" id="MobiDB-lite"/>
    </source>
</evidence>
<dbReference type="Proteomes" id="UP001172457">
    <property type="component" value="Chromosome 5"/>
</dbReference>
<feature type="compositionally biased region" description="Pro residues" evidence="1">
    <location>
        <begin position="82"/>
        <end position="100"/>
    </location>
</feature>
<feature type="region of interest" description="Disordered" evidence="1">
    <location>
        <begin position="75"/>
        <end position="103"/>
    </location>
</feature>
<proteinExistence type="predicted"/>